<dbReference type="Gene3D" id="3.40.190.10">
    <property type="entry name" value="Periplasmic binding protein-like II"/>
    <property type="match status" value="2"/>
</dbReference>
<accession>A0A1S6HLV3</accession>
<organism evidence="4 5">
    <name type="scientific">Shewanella psychrophila</name>
    <dbReference type="NCBI Taxonomy" id="225848"/>
    <lineage>
        <taxon>Bacteria</taxon>
        <taxon>Pseudomonadati</taxon>
        <taxon>Pseudomonadota</taxon>
        <taxon>Gammaproteobacteria</taxon>
        <taxon>Alteromonadales</taxon>
        <taxon>Shewanellaceae</taxon>
        <taxon>Shewanella</taxon>
    </lineage>
</organism>
<name>A0A1S6HLV3_9GAMM</name>
<dbReference type="STRING" id="225848.Sps_01326"/>
<evidence type="ECO:0000256" key="1">
    <source>
        <dbReference type="ARBA" id="ARBA00010333"/>
    </source>
</evidence>
<sequence length="295" mass="33661">MKSELSVFYQQSDKLRATFDKADPWYKCGLTLLLALLWSLGAVFSFATAGTVTESPNTSGRAKPIIFVTSAYAPYVINSGGLASGLFPEIVSAAFQEMNHQVEFQFQPWVRGEKTVGAGRAFATFPYLKNPARESVFDFSEPVLFFFPKFFYNTDRFPYGFEWEVLTDFKDYRVGGVRGYWYENSFKLAGIAAHYVTSDKQNIEMLLMQRIDFTLIDELVGWNLIRETAPDKIDKYAVASRPESSDAFHLMISRDYPNAKLLRLTFDLGLLRIKQNGVYQQILDKYRVTAEYGTP</sequence>
<keyword evidence="2" id="KW-0732">Signal</keyword>
<feature type="domain" description="Solute-binding protein family 3/N-terminal" evidence="3">
    <location>
        <begin position="67"/>
        <end position="286"/>
    </location>
</feature>
<protein>
    <submittedName>
        <fullName evidence="4">Amino acid ABC transporter substrate-binding protein, PAAT family</fullName>
    </submittedName>
</protein>
<gene>
    <name evidence="4" type="ORF">Sps_01326</name>
</gene>
<dbReference type="EMBL" id="CP014782">
    <property type="protein sequence ID" value="AQS36493.1"/>
    <property type="molecule type" value="Genomic_DNA"/>
</dbReference>
<dbReference type="AlphaFoldDB" id="A0A1S6HLV3"/>
<dbReference type="KEGG" id="spsw:Sps_01326"/>
<dbReference type="PANTHER" id="PTHR35936:SF25">
    <property type="entry name" value="ABC TRANSPORTER SUBSTRATE-BINDING PROTEIN"/>
    <property type="match status" value="1"/>
</dbReference>
<dbReference type="Proteomes" id="UP000189545">
    <property type="component" value="Chromosome"/>
</dbReference>
<proteinExistence type="inferred from homology"/>
<dbReference type="PANTHER" id="PTHR35936">
    <property type="entry name" value="MEMBRANE-BOUND LYTIC MUREIN TRANSGLYCOSYLASE F"/>
    <property type="match status" value="1"/>
</dbReference>
<reference evidence="4 5" key="1">
    <citation type="submission" date="2016-03" db="EMBL/GenBank/DDBJ databases">
        <title>Complete genome sequence of Shewanella psychrophila WP2, a deep sea bacterium isolated from west Pacific sediment.</title>
        <authorList>
            <person name="Xu G."/>
            <person name="Jian H."/>
        </authorList>
    </citation>
    <scope>NUCLEOTIDE SEQUENCE [LARGE SCALE GENOMIC DNA]</scope>
    <source>
        <strain evidence="4 5">WP2</strain>
    </source>
</reference>
<evidence type="ECO:0000259" key="3">
    <source>
        <dbReference type="Pfam" id="PF00497"/>
    </source>
</evidence>
<comment type="similarity">
    <text evidence="1">Belongs to the bacterial solute-binding protein 3 family.</text>
</comment>
<dbReference type="InterPro" id="IPR001638">
    <property type="entry name" value="Solute-binding_3/MltF_N"/>
</dbReference>
<evidence type="ECO:0000313" key="4">
    <source>
        <dbReference type="EMBL" id="AQS36493.1"/>
    </source>
</evidence>
<dbReference type="SUPFAM" id="SSF53850">
    <property type="entry name" value="Periplasmic binding protein-like II"/>
    <property type="match status" value="1"/>
</dbReference>
<evidence type="ECO:0000313" key="5">
    <source>
        <dbReference type="Proteomes" id="UP000189545"/>
    </source>
</evidence>
<keyword evidence="5" id="KW-1185">Reference proteome</keyword>
<evidence type="ECO:0000256" key="2">
    <source>
        <dbReference type="ARBA" id="ARBA00022729"/>
    </source>
</evidence>
<dbReference type="Pfam" id="PF00497">
    <property type="entry name" value="SBP_bac_3"/>
    <property type="match status" value="1"/>
</dbReference>